<organism evidence="3 4">
    <name type="scientific">Elysia crispata</name>
    <name type="common">lettuce slug</name>
    <dbReference type="NCBI Taxonomy" id="231223"/>
    <lineage>
        <taxon>Eukaryota</taxon>
        <taxon>Metazoa</taxon>
        <taxon>Spiralia</taxon>
        <taxon>Lophotrochozoa</taxon>
        <taxon>Mollusca</taxon>
        <taxon>Gastropoda</taxon>
        <taxon>Heterobranchia</taxon>
        <taxon>Euthyneura</taxon>
        <taxon>Panpulmonata</taxon>
        <taxon>Sacoglossa</taxon>
        <taxon>Placobranchoidea</taxon>
        <taxon>Plakobranchidae</taxon>
        <taxon>Elysia</taxon>
    </lineage>
</organism>
<evidence type="ECO:0000313" key="4">
    <source>
        <dbReference type="Proteomes" id="UP001283361"/>
    </source>
</evidence>
<comment type="caution">
    <text evidence="3">The sequence shown here is derived from an EMBL/GenBank/DDBJ whole genome shotgun (WGS) entry which is preliminary data.</text>
</comment>
<evidence type="ECO:0000256" key="1">
    <source>
        <dbReference type="SAM" id="Phobius"/>
    </source>
</evidence>
<name>A0AAE0Y4X0_9GAST</name>
<gene>
    <name evidence="3" type="ORF">RRG08_053016</name>
</gene>
<feature type="domain" description="Methyltransferase" evidence="2">
    <location>
        <begin position="144"/>
        <end position="312"/>
    </location>
</feature>
<dbReference type="Pfam" id="PF13383">
    <property type="entry name" value="Methyltransf_22"/>
    <property type="match status" value="1"/>
</dbReference>
<protein>
    <recommendedName>
        <fullName evidence="2">Methyltransferase domain-containing protein</fullName>
    </recommendedName>
</protein>
<keyword evidence="1" id="KW-0472">Membrane</keyword>
<sequence>MQSIQICCGRRKVALTGQDLKLVKRVTHLGASSYVHYVAPLTHGFLFRVYGTSETESAGRQADICFVMPRLYLKRIIALTFSLASLSILLIFLHGHGQELQHGRVLEDEELWALMEKVKSTKVPVSPAPPPQIHVKKLPSLSINPNWTAKQMEHTFFKYLENKDIRCENDMRIGNWHDGGWNVCLSPPFKIAEPCVVFSFGIGNDWQFDDSISTMYGCRVLAFDPSMVEPDKQRSTLIEFRKVGVGPANTVNKDGWKMKTLGQHLRDEGYWGEPVDYLKMDIEFSEWAVLEEALQDEGTLSYIKQLGFEIHTPDLFTIYHDQVASAKDVHNQGPLTLSDFGDHKADPRRTFVHMFEALHRLEILGFRKFNYRKNPYGSYKSNITGLERSCCYELHYINSYFLSDNFTVLHTKDDKIFH</sequence>
<evidence type="ECO:0000313" key="3">
    <source>
        <dbReference type="EMBL" id="KAK3733210.1"/>
    </source>
</evidence>
<accession>A0AAE0Y4X0</accession>
<evidence type="ECO:0000259" key="2">
    <source>
        <dbReference type="Pfam" id="PF13383"/>
    </source>
</evidence>
<dbReference type="AlphaFoldDB" id="A0AAE0Y4X0"/>
<dbReference type="InterPro" id="IPR026913">
    <property type="entry name" value="METTL24"/>
</dbReference>
<dbReference type="PANTHER" id="PTHR32026">
    <property type="entry name" value="METHYLTRANSFERASE-LIKE PROTEIN 24"/>
    <property type="match status" value="1"/>
</dbReference>
<keyword evidence="1" id="KW-0812">Transmembrane</keyword>
<keyword evidence="4" id="KW-1185">Reference proteome</keyword>
<feature type="transmembrane region" description="Helical" evidence="1">
    <location>
        <begin position="76"/>
        <end position="95"/>
    </location>
</feature>
<keyword evidence="1" id="KW-1133">Transmembrane helix</keyword>
<dbReference type="PANTHER" id="PTHR32026:SF10">
    <property type="entry name" value="METHYLTRANSFERASE-LIKE PROTEIN 24-RELATED"/>
    <property type="match status" value="1"/>
</dbReference>
<dbReference type="Proteomes" id="UP001283361">
    <property type="component" value="Unassembled WGS sequence"/>
</dbReference>
<dbReference type="EMBL" id="JAWDGP010006905">
    <property type="protein sequence ID" value="KAK3733210.1"/>
    <property type="molecule type" value="Genomic_DNA"/>
</dbReference>
<proteinExistence type="predicted"/>
<reference evidence="3" key="1">
    <citation type="journal article" date="2023" name="G3 (Bethesda)">
        <title>A reference genome for the long-term kleptoplast-retaining sea slug Elysia crispata morphotype clarki.</title>
        <authorList>
            <person name="Eastman K.E."/>
            <person name="Pendleton A.L."/>
            <person name="Shaikh M.A."/>
            <person name="Suttiyut T."/>
            <person name="Ogas R."/>
            <person name="Tomko P."/>
            <person name="Gavelis G."/>
            <person name="Widhalm J.R."/>
            <person name="Wisecaver J.H."/>
        </authorList>
    </citation>
    <scope>NUCLEOTIDE SEQUENCE</scope>
    <source>
        <strain evidence="3">ECLA1</strain>
    </source>
</reference>
<dbReference type="InterPro" id="IPR025714">
    <property type="entry name" value="Methyltranfer_dom"/>
</dbReference>